<dbReference type="Proteomes" id="UP000538955">
    <property type="component" value="Unassembled WGS sequence"/>
</dbReference>
<dbReference type="EMBL" id="JABBLX010000077">
    <property type="protein sequence ID" value="NMK98955.1"/>
    <property type="molecule type" value="Genomic_DNA"/>
</dbReference>
<accession>A0A0S4MIU2</accession>
<evidence type="ECO:0000313" key="4">
    <source>
        <dbReference type="Proteomes" id="UP000538955"/>
    </source>
</evidence>
<dbReference type="AlphaFoldDB" id="A0A0S4MIU2"/>
<reference evidence="4 5" key="1">
    <citation type="submission" date="2020-04" db="EMBL/GenBank/DDBJ databases">
        <title>The Epidemiology and Molecular Characteristics of Linezolid-Resistant Staphylococcus capitis in Huashan Hospital, Shanghai.</title>
        <authorList>
            <person name="Ding L."/>
            <person name="Li P."/>
            <person name="Yang Y."/>
            <person name="Lin D."/>
            <person name="Xu X."/>
        </authorList>
    </citation>
    <scope>NUCLEOTIDE SEQUENCE [LARGE SCALE GENOMIC DNA]</scope>
    <source>
        <strain evidence="3 5">12-86</strain>
        <strain evidence="2 4">17-84</strain>
    </source>
</reference>
<dbReference type="RefSeq" id="WP_016898722.1">
    <property type="nucleotide sequence ID" value="NZ_AP014956.1"/>
</dbReference>
<name>A0A0S4MIU2_STACP</name>
<gene>
    <name evidence="3" type="primary">vraX</name>
    <name evidence="3" type="ORF">HHM13_12930</name>
    <name evidence="2" type="ORF">HHM24_01685</name>
</gene>
<evidence type="ECO:0000313" key="3">
    <source>
        <dbReference type="EMBL" id="NMK98955.1"/>
    </source>
</evidence>
<evidence type="ECO:0000313" key="2">
    <source>
        <dbReference type="EMBL" id="NMK53461.1"/>
    </source>
</evidence>
<proteinExistence type="predicted"/>
<evidence type="ECO:0000313" key="5">
    <source>
        <dbReference type="Proteomes" id="UP000550736"/>
    </source>
</evidence>
<dbReference type="InterPro" id="IPR035374">
    <property type="entry name" value="VraX"/>
</dbReference>
<keyword evidence="4" id="KW-1185">Reference proteome</keyword>
<evidence type="ECO:0000256" key="1">
    <source>
        <dbReference type="ARBA" id="ARBA00013762"/>
    </source>
</evidence>
<dbReference type="Pfam" id="PF17412">
    <property type="entry name" value="VraX"/>
    <property type="match status" value="1"/>
</dbReference>
<dbReference type="Proteomes" id="UP000550736">
    <property type="component" value="Unassembled WGS sequence"/>
</dbReference>
<protein>
    <recommendedName>
        <fullName evidence="1">Protein VraX</fullName>
    </recommendedName>
</protein>
<sequence>MIIYRQNIENGVPIYEIITKTFKTITVKCDETFSEFEIYKLLSLLENDVDTMKMSY</sequence>
<comment type="caution">
    <text evidence="3">The sequence shown here is derived from an EMBL/GenBank/DDBJ whole genome shotgun (WGS) entry which is preliminary data.</text>
</comment>
<dbReference type="GeneID" id="93670387"/>
<dbReference type="EMBL" id="JABBMI010000002">
    <property type="protein sequence ID" value="NMK53461.1"/>
    <property type="molecule type" value="Genomic_DNA"/>
</dbReference>
<organism evidence="3 5">
    <name type="scientific">Staphylococcus capitis</name>
    <dbReference type="NCBI Taxonomy" id="29388"/>
    <lineage>
        <taxon>Bacteria</taxon>
        <taxon>Bacillati</taxon>
        <taxon>Bacillota</taxon>
        <taxon>Bacilli</taxon>
        <taxon>Bacillales</taxon>
        <taxon>Staphylococcaceae</taxon>
        <taxon>Staphylococcus</taxon>
    </lineage>
</organism>